<reference evidence="2 5" key="2">
    <citation type="submission" date="2020-08" db="EMBL/GenBank/DDBJ databases">
        <title>Genomic Encyclopedia of Type Strains, Phase III (KMG-III): the genomes of soil and plant-associated and newly described type strains.</title>
        <authorList>
            <person name="Whitman W."/>
        </authorList>
    </citation>
    <scope>NUCLEOTIDE SEQUENCE [LARGE SCALE GENOMIC DNA]</scope>
    <source>
        <strain evidence="2 5">CECT 3146</strain>
    </source>
</reference>
<dbReference type="Pfam" id="PF19671">
    <property type="entry name" value="DUF6174"/>
    <property type="match status" value="1"/>
</dbReference>
<dbReference type="OrthoDB" id="3296785at2"/>
<name>A0A5P2XK56_STRST</name>
<dbReference type="RefSeq" id="WP_150514889.1">
    <property type="nucleotide sequence ID" value="NZ_BMSQ01000009.1"/>
</dbReference>
<evidence type="ECO:0000256" key="1">
    <source>
        <dbReference type="SAM" id="SignalP"/>
    </source>
</evidence>
<sequence length="171" mass="17905">MTTARSRVPVRLLASAALVAGVVGAASACGDEPSAYVLKAQPAPASSAGGAGWKEPSSYAYTLRSGEGERSLIGTFRVTVRDGKVSEAVGLDDSGRRVVKELPDQVPTIGALLKEAERAEREKAHKAETRYAADGHPVRITLDWDKAAIDDEALYVISAYKPLGGTAQPNG</sequence>
<dbReference type="InterPro" id="IPR046172">
    <property type="entry name" value="DUF6174"/>
</dbReference>
<dbReference type="AlphaFoldDB" id="A0A5P2XK56"/>
<organism evidence="3 4">
    <name type="scientific">Streptomyces spectabilis</name>
    <dbReference type="NCBI Taxonomy" id="68270"/>
    <lineage>
        <taxon>Bacteria</taxon>
        <taxon>Bacillati</taxon>
        <taxon>Actinomycetota</taxon>
        <taxon>Actinomycetes</taxon>
        <taxon>Kitasatosporales</taxon>
        <taxon>Streptomycetaceae</taxon>
        <taxon>Streptomyces</taxon>
    </lineage>
</organism>
<dbReference type="EMBL" id="CP023690">
    <property type="protein sequence ID" value="QEV64034.1"/>
    <property type="molecule type" value="Genomic_DNA"/>
</dbReference>
<reference evidence="3 4" key="1">
    <citation type="submission" date="2017-09" db="EMBL/GenBank/DDBJ databases">
        <authorList>
            <person name="Lee N."/>
            <person name="Cho B.-K."/>
        </authorList>
    </citation>
    <scope>NUCLEOTIDE SEQUENCE [LARGE SCALE GENOMIC DNA]</scope>
    <source>
        <strain evidence="3 4">ATCC 27465</strain>
    </source>
</reference>
<keyword evidence="5" id="KW-1185">Reference proteome</keyword>
<protein>
    <recommendedName>
        <fullName evidence="6">Lipoprotein</fullName>
    </recommendedName>
</protein>
<dbReference type="Proteomes" id="UP000326505">
    <property type="component" value="Chromosome"/>
</dbReference>
<keyword evidence="1" id="KW-0732">Signal</keyword>
<dbReference type="KEGG" id="sspb:CP982_39500"/>
<dbReference type="Proteomes" id="UP000549009">
    <property type="component" value="Unassembled WGS sequence"/>
</dbReference>
<accession>A0A5P2XK56</accession>
<feature type="chain" id="PRO_5044623450" description="Lipoprotein" evidence="1">
    <location>
        <begin position="29"/>
        <end position="171"/>
    </location>
</feature>
<dbReference type="PROSITE" id="PS51257">
    <property type="entry name" value="PROKAR_LIPOPROTEIN"/>
    <property type="match status" value="1"/>
</dbReference>
<evidence type="ECO:0000313" key="4">
    <source>
        <dbReference type="Proteomes" id="UP000326505"/>
    </source>
</evidence>
<proteinExistence type="predicted"/>
<evidence type="ECO:0008006" key="6">
    <source>
        <dbReference type="Google" id="ProtNLM"/>
    </source>
</evidence>
<gene>
    <name evidence="3" type="ORF">CP982_39500</name>
    <name evidence="2" type="ORF">FHS40_001308</name>
</gene>
<feature type="signal peptide" evidence="1">
    <location>
        <begin position="1"/>
        <end position="28"/>
    </location>
</feature>
<evidence type="ECO:0000313" key="5">
    <source>
        <dbReference type="Proteomes" id="UP000549009"/>
    </source>
</evidence>
<evidence type="ECO:0000313" key="3">
    <source>
        <dbReference type="EMBL" id="QEV64034.1"/>
    </source>
</evidence>
<dbReference type="EMBL" id="JACHJD010000002">
    <property type="protein sequence ID" value="MBB5102255.1"/>
    <property type="molecule type" value="Genomic_DNA"/>
</dbReference>
<evidence type="ECO:0000313" key="2">
    <source>
        <dbReference type="EMBL" id="MBB5102255.1"/>
    </source>
</evidence>